<accession>A0ABW1NTG7</accession>
<sequence>MTAVLAALVLGVGLSPAVAHADTYRTASSSGSGPSHSAGAANAAGNARAALNSQAAAAGEVCPSVTTTTTHVYTAPDGSAYVYNATASGWCAPPPPSPYTVPRSATAQGGGSSSSAAQSNGAAAARSAVLAAGVACTGWSYSYSTVYIAPGGAWYIYNVTANALCTN</sequence>
<evidence type="ECO:0000313" key="2">
    <source>
        <dbReference type="EMBL" id="MFC6086193.1"/>
    </source>
</evidence>
<keyword evidence="1" id="KW-0732">Signal</keyword>
<evidence type="ECO:0008006" key="4">
    <source>
        <dbReference type="Google" id="ProtNLM"/>
    </source>
</evidence>
<reference evidence="3" key="1">
    <citation type="journal article" date="2019" name="Int. J. Syst. Evol. Microbiol.">
        <title>The Global Catalogue of Microorganisms (GCM) 10K type strain sequencing project: providing services to taxonomists for standard genome sequencing and annotation.</title>
        <authorList>
            <consortium name="The Broad Institute Genomics Platform"/>
            <consortium name="The Broad Institute Genome Sequencing Center for Infectious Disease"/>
            <person name="Wu L."/>
            <person name="Ma J."/>
        </authorList>
    </citation>
    <scope>NUCLEOTIDE SEQUENCE [LARGE SCALE GENOMIC DNA]</scope>
    <source>
        <strain evidence="3">JCM 30346</strain>
    </source>
</reference>
<organism evidence="2 3">
    <name type="scientific">Sphaerisporangium aureirubrum</name>
    <dbReference type="NCBI Taxonomy" id="1544736"/>
    <lineage>
        <taxon>Bacteria</taxon>
        <taxon>Bacillati</taxon>
        <taxon>Actinomycetota</taxon>
        <taxon>Actinomycetes</taxon>
        <taxon>Streptosporangiales</taxon>
        <taxon>Streptosporangiaceae</taxon>
        <taxon>Sphaerisporangium</taxon>
    </lineage>
</organism>
<protein>
    <recommendedName>
        <fullName evidence="4">SH3 domain-containing protein</fullName>
    </recommendedName>
</protein>
<comment type="caution">
    <text evidence="2">The sequence shown here is derived from an EMBL/GenBank/DDBJ whole genome shotgun (WGS) entry which is preliminary data.</text>
</comment>
<evidence type="ECO:0000256" key="1">
    <source>
        <dbReference type="SAM" id="SignalP"/>
    </source>
</evidence>
<feature type="signal peptide" evidence="1">
    <location>
        <begin position="1"/>
        <end position="21"/>
    </location>
</feature>
<dbReference type="EMBL" id="JBHSRF010000079">
    <property type="protein sequence ID" value="MFC6086193.1"/>
    <property type="molecule type" value="Genomic_DNA"/>
</dbReference>
<dbReference type="Proteomes" id="UP001596137">
    <property type="component" value="Unassembled WGS sequence"/>
</dbReference>
<name>A0ABW1NTG7_9ACTN</name>
<dbReference type="RefSeq" id="WP_380761133.1">
    <property type="nucleotide sequence ID" value="NZ_JBHSRF010000079.1"/>
</dbReference>
<feature type="chain" id="PRO_5045181676" description="SH3 domain-containing protein" evidence="1">
    <location>
        <begin position="22"/>
        <end position="167"/>
    </location>
</feature>
<evidence type="ECO:0000313" key="3">
    <source>
        <dbReference type="Proteomes" id="UP001596137"/>
    </source>
</evidence>
<gene>
    <name evidence="2" type="ORF">ACFP1K_33845</name>
</gene>
<keyword evidence="3" id="KW-1185">Reference proteome</keyword>
<proteinExistence type="predicted"/>